<sequence>MHLLCSRFPIPIDASFDTIEYCHAQRGYLNCSGCKIRNTTQFRKLVVEIYLDQFPAFTYEIILIFDRITGKRHFY</sequence>
<organism evidence="1 2">
    <name type="scientific">Schistosoma margrebowiei</name>
    <dbReference type="NCBI Taxonomy" id="48269"/>
    <lineage>
        <taxon>Eukaryota</taxon>
        <taxon>Metazoa</taxon>
        <taxon>Spiralia</taxon>
        <taxon>Lophotrochozoa</taxon>
        <taxon>Platyhelminthes</taxon>
        <taxon>Trematoda</taxon>
        <taxon>Digenea</taxon>
        <taxon>Strigeidida</taxon>
        <taxon>Schistosomatoidea</taxon>
        <taxon>Schistosomatidae</taxon>
        <taxon>Schistosoma</taxon>
    </lineage>
</organism>
<dbReference type="AlphaFoldDB" id="A0AA84ZZE0"/>
<protein>
    <submittedName>
        <fullName evidence="2">Uncharacterized protein</fullName>
    </submittedName>
</protein>
<name>A0AA84ZZE0_9TREM</name>
<dbReference type="WBParaSite" id="SMRG1_55320.1">
    <property type="protein sequence ID" value="SMRG1_55320.1"/>
    <property type="gene ID" value="SMRG1_55320"/>
</dbReference>
<dbReference type="Proteomes" id="UP000050790">
    <property type="component" value="Unassembled WGS sequence"/>
</dbReference>
<reference evidence="2" key="1">
    <citation type="submission" date="2023-11" db="UniProtKB">
        <authorList>
            <consortium name="WormBaseParasite"/>
        </authorList>
    </citation>
    <scope>IDENTIFICATION</scope>
</reference>
<evidence type="ECO:0000313" key="2">
    <source>
        <dbReference type="WBParaSite" id="SMRG1_55320.1"/>
    </source>
</evidence>
<accession>A0AA84ZZE0</accession>
<proteinExistence type="predicted"/>
<evidence type="ECO:0000313" key="1">
    <source>
        <dbReference type="Proteomes" id="UP000050790"/>
    </source>
</evidence>